<proteinExistence type="predicted"/>
<organism evidence="1 2">
    <name type="scientific">Caballeronia temeraria</name>
    <dbReference type="NCBI Taxonomy" id="1777137"/>
    <lineage>
        <taxon>Bacteria</taxon>
        <taxon>Pseudomonadati</taxon>
        <taxon>Pseudomonadota</taxon>
        <taxon>Betaproteobacteria</taxon>
        <taxon>Burkholderiales</taxon>
        <taxon>Burkholderiaceae</taxon>
        <taxon>Caballeronia</taxon>
    </lineage>
</organism>
<dbReference type="RefSeq" id="WP_061160218.1">
    <property type="nucleotide sequence ID" value="NZ_FCOI02000006.1"/>
</dbReference>
<sequence length="89" mass="10079">MNVPVPEPQIAADKQTLNFVLDWRGQNVTCVVPRKCLEMYFWLPPNADDGRMLKVFRDGFSRIEAVARRKLLARPARSVTLTEADFSGG</sequence>
<dbReference type="InterPro" id="IPR036692">
    <property type="entry name" value="Shew3726-like_sf"/>
</dbReference>
<evidence type="ECO:0000313" key="2">
    <source>
        <dbReference type="Proteomes" id="UP000054624"/>
    </source>
</evidence>
<evidence type="ECO:0000313" key="1">
    <source>
        <dbReference type="EMBL" id="SAK56329.1"/>
    </source>
</evidence>
<dbReference type="OrthoDB" id="9105893at2"/>
<reference evidence="2" key="1">
    <citation type="submission" date="2016-01" db="EMBL/GenBank/DDBJ databases">
        <authorList>
            <person name="Peeters Charlotte."/>
        </authorList>
    </citation>
    <scope>NUCLEOTIDE SEQUENCE [LARGE SCALE GENOMIC DNA]</scope>
</reference>
<dbReference type="EMBL" id="FCOI02000006">
    <property type="protein sequence ID" value="SAK56329.1"/>
    <property type="molecule type" value="Genomic_DNA"/>
</dbReference>
<evidence type="ECO:0008006" key="3">
    <source>
        <dbReference type="Google" id="ProtNLM"/>
    </source>
</evidence>
<dbReference type="Proteomes" id="UP000054624">
    <property type="component" value="Unassembled WGS sequence"/>
</dbReference>
<accession>A0A158AF40</accession>
<name>A0A158AF40_9BURK</name>
<dbReference type="AlphaFoldDB" id="A0A158AF40"/>
<dbReference type="InterPro" id="IPR009962">
    <property type="entry name" value="DUF1488"/>
</dbReference>
<protein>
    <recommendedName>
        <fullName evidence="3">DUF1488 domain-containing protein</fullName>
    </recommendedName>
</protein>
<keyword evidence="2" id="KW-1185">Reference proteome</keyword>
<dbReference type="Pfam" id="PF07369">
    <property type="entry name" value="DUF1488"/>
    <property type="match status" value="1"/>
</dbReference>
<gene>
    <name evidence="1" type="ORF">AWB76_02269</name>
</gene>
<dbReference type="SUPFAM" id="SSF160272">
    <property type="entry name" value="Shew3726-like"/>
    <property type="match status" value="1"/>
</dbReference>